<dbReference type="SUPFAM" id="SSF159501">
    <property type="entry name" value="EreA/ChaN-like"/>
    <property type="match status" value="1"/>
</dbReference>
<reference evidence="2 3" key="1">
    <citation type="submission" date="2017-09" db="EMBL/GenBank/DDBJ databases">
        <title>A multilocus sequence analysis scheme for characterization of bacteria in the genus Thioclava.</title>
        <authorList>
            <person name="Liu Y."/>
            <person name="Shao Z."/>
        </authorList>
    </citation>
    <scope>NUCLEOTIDE SEQUENCE [LARGE SCALE GENOMIC DNA]</scope>
    <source>
        <strain evidence="2 3">CAU 1312</strain>
    </source>
</reference>
<name>A0A2A4CP79_9RHOB</name>
<dbReference type="EMBL" id="NTJD01000007">
    <property type="protein sequence ID" value="PCD76277.1"/>
    <property type="molecule type" value="Genomic_DNA"/>
</dbReference>
<accession>A0A2A4CP79</accession>
<dbReference type="CDD" id="cd14727">
    <property type="entry name" value="ChanN-like"/>
    <property type="match status" value="1"/>
</dbReference>
<protein>
    <recommendedName>
        <fullName evidence="1">Haem-binding uptake Tiki superfamily ChaN domain-containing protein</fullName>
    </recommendedName>
</protein>
<dbReference type="Pfam" id="PF04187">
    <property type="entry name" value="Cofac_haem_bdg"/>
    <property type="match status" value="1"/>
</dbReference>
<evidence type="ECO:0000313" key="2">
    <source>
        <dbReference type="EMBL" id="PCD76277.1"/>
    </source>
</evidence>
<dbReference type="Gene3D" id="3.40.50.11550">
    <property type="match status" value="2"/>
</dbReference>
<proteinExistence type="predicted"/>
<feature type="domain" description="Haem-binding uptake Tiki superfamily ChaN" evidence="1">
    <location>
        <begin position="10"/>
        <end position="202"/>
    </location>
</feature>
<comment type="caution">
    <text evidence="2">The sequence shown here is derived from an EMBL/GenBank/DDBJ whole genome shotgun (WGS) entry which is preliminary data.</text>
</comment>
<dbReference type="OrthoDB" id="9795827at2"/>
<evidence type="ECO:0000259" key="1">
    <source>
        <dbReference type="Pfam" id="PF04187"/>
    </source>
</evidence>
<dbReference type="Proteomes" id="UP000243507">
    <property type="component" value="Unassembled WGS sequence"/>
</dbReference>
<sequence>MLPVMVQTFQPDIAVLGEVHDNPAHHLNQAAAVAALKPRAMVFEMLTPDQAARITPALRADPEALAREIGWEEAGWPDFAIYAPIFEAAPDALIMGAALPREELFKVMEEGAERYFGVDAEAFGIDQPYPPELQAELEAEAQANHCNALPETALPGIVEAQRLRDAAFARSLMRARKTTGGPIVLITGSGHARTDLGVPAMLRKAAPGIKLLSIGQLEKIDGVPPEGAQPFDFWIVTEAAPREDPCAAFTKP</sequence>
<gene>
    <name evidence="2" type="ORF">CLN94_09955</name>
</gene>
<keyword evidence="3" id="KW-1185">Reference proteome</keyword>
<dbReference type="InterPro" id="IPR007314">
    <property type="entry name" value="Cofac_haem-bd_dom"/>
</dbReference>
<organism evidence="2 3">
    <name type="scientific">Pseudothioclava arenosa</name>
    <dbReference type="NCBI Taxonomy" id="1795308"/>
    <lineage>
        <taxon>Bacteria</taxon>
        <taxon>Pseudomonadati</taxon>
        <taxon>Pseudomonadota</taxon>
        <taxon>Alphaproteobacteria</taxon>
        <taxon>Rhodobacterales</taxon>
        <taxon>Paracoccaceae</taxon>
        <taxon>Pseudothioclava</taxon>
    </lineage>
</organism>
<evidence type="ECO:0000313" key="3">
    <source>
        <dbReference type="Proteomes" id="UP000243507"/>
    </source>
</evidence>
<dbReference type="AlphaFoldDB" id="A0A2A4CP79"/>